<dbReference type="InterPro" id="IPR015996">
    <property type="entry name" value="UCP028451"/>
</dbReference>
<gene>
    <name evidence="1" type="ORF">SAMEA4412677_02542</name>
</gene>
<accession>A0A239XY45</accession>
<evidence type="ECO:0000313" key="1">
    <source>
        <dbReference type="EMBL" id="SNV50934.1"/>
    </source>
</evidence>
<dbReference type="PIRSF" id="PIRSF028451">
    <property type="entry name" value="UCP028451"/>
    <property type="match status" value="1"/>
</dbReference>
<dbReference type="Proteomes" id="UP000215196">
    <property type="component" value="Chromosome 1"/>
</dbReference>
<reference evidence="1 2" key="1">
    <citation type="submission" date="2017-06" db="EMBL/GenBank/DDBJ databases">
        <authorList>
            <consortium name="Pathogen Informatics"/>
        </authorList>
    </citation>
    <scope>NUCLEOTIDE SEQUENCE [LARGE SCALE GENOMIC DNA]</scope>
    <source>
        <strain evidence="1 2">NCTC13490</strain>
    </source>
</reference>
<dbReference type="PANTHER" id="PTHR36452:SF1">
    <property type="entry name" value="DUF2461 DOMAIN-CONTAINING PROTEIN"/>
    <property type="match status" value="1"/>
</dbReference>
<dbReference type="NCBIfam" id="TIGR02453">
    <property type="entry name" value="TIGR02453 family protein"/>
    <property type="match status" value="1"/>
</dbReference>
<dbReference type="KEGG" id="ctak:4412677_02542"/>
<evidence type="ECO:0008006" key="3">
    <source>
        <dbReference type="Google" id="ProtNLM"/>
    </source>
</evidence>
<sequence>MSATITKETLSFLKKLEKNNNREWFNENKTLYTAAQQNVLEYVTELLEEMSKFDETFAKLDPRKTLFRIYRDTRFSKDKSPYKTNFGASINSFGKKDGSAGYYLHISPGECFTAAGVYRCDPKKFKDLRKEISVNADEFKSIIQDRNFRNFEFNNEKLSRVPQGFEKDNPMAEYLKMKHLVVSQNIKDEDLMNTESVKFVAENFRKMSKFVDFLNASFG</sequence>
<protein>
    <recommendedName>
        <fullName evidence="3">DUF2461 domain-containing protein</fullName>
    </recommendedName>
</protein>
<dbReference type="RefSeq" id="WP_095073751.1">
    <property type="nucleotide sequence ID" value="NZ_LT906465.1"/>
</dbReference>
<dbReference type="InterPro" id="IPR012808">
    <property type="entry name" value="CHP02453"/>
</dbReference>
<name>A0A239XY45_9FLAO</name>
<dbReference type="EMBL" id="LT906465">
    <property type="protein sequence ID" value="SNV50934.1"/>
    <property type="molecule type" value="Genomic_DNA"/>
</dbReference>
<dbReference type="Pfam" id="PF09365">
    <property type="entry name" value="DUF2461"/>
    <property type="match status" value="1"/>
</dbReference>
<proteinExistence type="predicted"/>
<organism evidence="1 2">
    <name type="scientific">Chryseobacterium taklimakanense</name>
    <dbReference type="NCBI Taxonomy" id="536441"/>
    <lineage>
        <taxon>Bacteria</taxon>
        <taxon>Pseudomonadati</taxon>
        <taxon>Bacteroidota</taxon>
        <taxon>Flavobacteriia</taxon>
        <taxon>Flavobacteriales</taxon>
        <taxon>Weeksellaceae</taxon>
        <taxon>Chryseobacterium group</taxon>
        <taxon>Chryseobacterium</taxon>
    </lineage>
</organism>
<dbReference type="AlphaFoldDB" id="A0A239XY45"/>
<dbReference type="PANTHER" id="PTHR36452">
    <property type="entry name" value="CHROMOSOME 12, WHOLE GENOME SHOTGUN SEQUENCE"/>
    <property type="match status" value="1"/>
</dbReference>
<evidence type="ECO:0000313" key="2">
    <source>
        <dbReference type="Proteomes" id="UP000215196"/>
    </source>
</evidence>
<keyword evidence="2" id="KW-1185">Reference proteome</keyword>